<evidence type="ECO:0000256" key="1">
    <source>
        <dbReference type="SAM" id="MobiDB-lite"/>
    </source>
</evidence>
<feature type="signal peptide" evidence="3">
    <location>
        <begin position="1"/>
        <end position="22"/>
    </location>
</feature>
<feature type="compositionally biased region" description="Basic and acidic residues" evidence="1">
    <location>
        <begin position="649"/>
        <end position="689"/>
    </location>
</feature>
<sequence length="806" mass="90433">MGTAVQWAKFWLLLTIISNIYSTGDIAENVIGTEVEFSGLGSGENWTEIEENNYINLTAHTNDPNVNNIKLSQQQNNLSVDLCKFGLKTTCEVSDSSNATSHCKCLNNHTVQFLKKASSSDSGLYTWKWRDGRTPDKQRHIFIKVKEVKGTEVEFGGLEPGQNSTEIEENNYINLTVHLNGQNIFQIKLSQPQNNLSVDLCKFALHPTCEMSDSSNASSHCQCLNNNTVQFLKKASTSDSGLYTWQWRHGRTPVRQRDIFITVIKANIPTGSPSDDTAMATTTTIIICVSVSVVVVVTAGVVFCLRVTGDMRTTVLWAKCLILLITIINVYSTGDVAHNGTEVEFTGLGPGNKSTEIEENNYINLTVRCNYQNVLHIKISYQHNNIALDLCKFSLKTVCDASDSSNATSHCKCLNNNTVQFLKKVNSSDSGLYTWKWRDGKNLDEQRDIFINVIKANTKTGNNSDDTASATTTTTTVCVLLTVVVMVTAGAVFWMRNKAECSIGGKDCDRYYRSRSSDHAVDNEVNSQTINTAVNPHSAVVIESTANPSLDPNYSDVIDAIHPDDPTITSKNRTRASHLNLPILIWRSHSMKILPILMNFMERRGQMIHQILMLNSRAGVNQLTLPNPVLTVRNSQPLDPYYSDIEEPSMSHDYDNNNTNDTEHDESHNYDPKYTDVKIEENSKADDPTYAHVKKRKMRHPDHSTDAQVETGDMIPHEDLFCDEVKKQNGSLAVDTIYPHNEGQDTEEERVYSPKNKQKPFSPHNTTYVQGKEDTTERGDFYNHLHEIHQHDDPSYDHIETKETAC</sequence>
<comment type="caution">
    <text evidence="4">The sequence shown here is derived from an EMBL/GenBank/DDBJ whole genome shotgun (WGS) entry which is preliminary data.</text>
</comment>
<dbReference type="Proteomes" id="UP000245119">
    <property type="component" value="Linkage Group LG7"/>
</dbReference>
<keyword evidence="2" id="KW-0812">Transmembrane</keyword>
<keyword evidence="2" id="KW-1133">Transmembrane helix</keyword>
<keyword evidence="3" id="KW-0732">Signal</keyword>
<name>A0A2T7P0H2_POMCA</name>
<feature type="transmembrane region" description="Helical" evidence="2">
    <location>
        <begin position="284"/>
        <end position="304"/>
    </location>
</feature>
<organism evidence="4 5">
    <name type="scientific">Pomacea canaliculata</name>
    <name type="common">Golden apple snail</name>
    <dbReference type="NCBI Taxonomy" id="400727"/>
    <lineage>
        <taxon>Eukaryota</taxon>
        <taxon>Metazoa</taxon>
        <taxon>Spiralia</taxon>
        <taxon>Lophotrochozoa</taxon>
        <taxon>Mollusca</taxon>
        <taxon>Gastropoda</taxon>
        <taxon>Caenogastropoda</taxon>
        <taxon>Architaenioglossa</taxon>
        <taxon>Ampullarioidea</taxon>
        <taxon>Ampullariidae</taxon>
        <taxon>Pomacea</taxon>
    </lineage>
</organism>
<feature type="region of interest" description="Disordered" evidence="1">
    <location>
        <begin position="743"/>
        <end position="770"/>
    </location>
</feature>
<gene>
    <name evidence="4" type="ORF">C0Q70_12062</name>
</gene>
<protein>
    <recommendedName>
        <fullName evidence="6">Immunoglobulin subtype domain-containing protein</fullName>
    </recommendedName>
</protein>
<feature type="transmembrane region" description="Helical" evidence="2">
    <location>
        <begin position="474"/>
        <end position="494"/>
    </location>
</feature>
<evidence type="ECO:0008006" key="6">
    <source>
        <dbReference type="Google" id="ProtNLM"/>
    </source>
</evidence>
<evidence type="ECO:0000313" key="4">
    <source>
        <dbReference type="EMBL" id="PVD26914.1"/>
    </source>
</evidence>
<keyword evidence="5" id="KW-1185">Reference proteome</keyword>
<proteinExistence type="predicted"/>
<dbReference type="AlphaFoldDB" id="A0A2T7P0H2"/>
<dbReference type="EMBL" id="PZQS01000007">
    <property type="protein sequence ID" value="PVD26914.1"/>
    <property type="molecule type" value="Genomic_DNA"/>
</dbReference>
<accession>A0A2T7P0H2</accession>
<keyword evidence="2" id="KW-0472">Membrane</keyword>
<feature type="chain" id="PRO_5015520915" description="Immunoglobulin subtype domain-containing protein" evidence="3">
    <location>
        <begin position="23"/>
        <end position="806"/>
    </location>
</feature>
<evidence type="ECO:0000256" key="3">
    <source>
        <dbReference type="SAM" id="SignalP"/>
    </source>
</evidence>
<evidence type="ECO:0000313" key="5">
    <source>
        <dbReference type="Proteomes" id="UP000245119"/>
    </source>
</evidence>
<feature type="region of interest" description="Disordered" evidence="1">
    <location>
        <begin position="643"/>
        <end position="709"/>
    </location>
</feature>
<evidence type="ECO:0000256" key="2">
    <source>
        <dbReference type="SAM" id="Phobius"/>
    </source>
</evidence>
<reference evidence="4 5" key="1">
    <citation type="submission" date="2018-04" db="EMBL/GenBank/DDBJ databases">
        <title>The genome of golden apple snail Pomacea canaliculata provides insight into stress tolerance and invasive adaptation.</title>
        <authorList>
            <person name="Liu C."/>
            <person name="Liu B."/>
            <person name="Ren Y."/>
            <person name="Zhang Y."/>
            <person name="Wang H."/>
            <person name="Li S."/>
            <person name="Jiang F."/>
            <person name="Yin L."/>
            <person name="Zhang G."/>
            <person name="Qian W."/>
            <person name="Fan W."/>
        </authorList>
    </citation>
    <scope>NUCLEOTIDE SEQUENCE [LARGE SCALE GENOMIC DNA]</scope>
    <source>
        <strain evidence="4">SZHN2017</strain>
        <tissue evidence="4">Muscle</tissue>
    </source>
</reference>